<name>A0A2U1PDB3_ARTAN</name>
<feature type="compositionally biased region" description="Low complexity" evidence="1">
    <location>
        <begin position="837"/>
        <end position="846"/>
    </location>
</feature>
<evidence type="ECO:0000256" key="1">
    <source>
        <dbReference type="SAM" id="MobiDB-lite"/>
    </source>
</evidence>
<reference evidence="3 4" key="1">
    <citation type="journal article" date="2018" name="Mol. Plant">
        <title>The genome of Artemisia annua provides insight into the evolution of Asteraceae family and artemisinin biosynthesis.</title>
        <authorList>
            <person name="Shen Q."/>
            <person name="Zhang L."/>
            <person name="Liao Z."/>
            <person name="Wang S."/>
            <person name="Yan T."/>
            <person name="Shi P."/>
            <person name="Liu M."/>
            <person name="Fu X."/>
            <person name="Pan Q."/>
            <person name="Wang Y."/>
            <person name="Lv Z."/>
            <person name="Lu X."/>
            <person name="Zhang F."/>
            <person name="Jiang W."/>
            <person name="Ma Y."/>
            <person name="Chen M."/>
            <person name="Hao X."/>
            <person name="Li L."/>
            <person name="Tang Y."/>
            <person name="Lv G."/>
            <person name="Zhou Y."/>
            <person name="Sun X."/>
            <person name="Brodelius P.E."/>
            <person name="Rose J.K.C."/>
            <person name="Tang K."/>
        </authorList>
    </citation>
    <scope>NUCLEOTIDE SEQUENCE [LARGE SCALE GENOMIC DNA]</scope>
    <source>
        <strain evidence="4">cv. Huhao1</strain>
        <tissue evidence="3">Leaf</tissue>
    </source>
</reference>
<feature type="compositionally biased region" description="Polar residues" evidence="1">
    <location>
        <begin position="734"/>
        <end position="746"/>
    </location>
</feature>
<dbReference type="PANTHER" id="PTHR47165">
    <property type="entry name" value="OS03G0429900 PROTEIN"/>
    <property type="match status" value="1"/>
</dbReference>
<sequence>MAKNFGNSYCCATNDTFQSKPMQQHHEVDFRQNPEACWAQNIQTNEEDLQAGGRLMQHPLVNNHFIDTTQDRCKGKKRMYDPPTVEVGRKRRAMAYTCTDLPIENRDVQVTPTLFSSQSVSIHGPTAFELPERRPVSTNERCSVPTNEGCSRTHQHSAALPTQLTSGSQFAHRQSNIENQTHVRSKTSATTYRGRKRQDMYGNPKSDTNMEQLKRQRTNANLSNSSAATQDEGVSHLYIDLGDADYTCHYCNATFWYAEKLKGNCHRSYPKYTKCCAGGQVHLRKETEPPEFFKNLFRDKHFLDNVLQALIQILDDNNELVQVFRTARDRLEEGNTPEFKIQLYNVNGAQEYQLPSSGTLGGIVFQPDPNSQTDYDMIVEYRDRQPKRINKLHSSYMSLQFPLLFVYGQPGYNTNMTLKTVNGGKKITKLTMNMYYKYQLHERSDQFGEKEEWGNPNKDQMLLRRIEIQNLNRNSVELTLWDDLAETFPKERIDALEKPVIIAVSSCRVTRFRNNLQLSSTLATYYYINPEIPELPQYKAEYKAAFDLNPPLQIVRHPYQDKEQEKMRNRIPFSKLLSTENPLTHTDVRFTCEGTITGLDTSREWYYPSCTACPNKIQVNAGVIECKIHGALLSPTYRYNFKAYVTDPTATITMTFFSPKADDIVGVKCETLVNSLENPDAREFPEKILALIGKQHIFQFHYNTNSRQGPVTFILYEILDKLDTQTHIKDKPSGSGTAIESSQTIDKNVPEAQQTVAALEYTPSTDSVPAPSQFALPVSTVPIAETDLPNTIMSPSETPQITESQDEDQLQQENASEMPPIPAPYTYMQTRSRHGKQVAAQAAGTATPPPTQEDLTKTSTKSSVPESNKGATAKRQLFQEQQGDGKKNKKE</sequence>
<keyword evidence="4" id="KW-1185">Reference proteome</keyword>
<feature type="compositionally biased region" description="Polar residues" evidence="1">
    <location>
        <begin position="788"/>
        <end position="803"/>
    </location>
</feature>
<evidence type="ECO:0000313" key="3">
    <source>
        <dbReference type="EMBL" id="PWA83752.1"/>
    </source>
</evidence>
<dbReference type="InterPro" id="IPR013955">
    <property type="entry name" value="Rep_factor-A_C"/>
</dbReference>
<feature type="compositionally biased region" description="Polar residues" evidence="1">
    <location>
        <begin position="857"/>
        <end position="870"/>
    </location>
</feature>
<evidence type="ECO:0000259" key="2">
    <source>
        <dbReference type="Pfam" id="PF08646"/>
    </source>
</evidence>
<dbReference type="Gene3D" id="2.40.50.140">
    <property type="entry name" value="Nucleic acid-binding proteins"/>
    <property type="match status" value="2"/>
</dbReference>
<feature type="region of interest" description="Disordered" evidence="1">
    <location>
        <begin position="786"/>
        <end position="891"/>
    </location>
</feature>
<dbReference type="EMBL" id="PKPP01001309">
    <property type="protein sequence ID" value="PWA83752.1"/>
    <property type="molecule type" value="Genomic_DNA"/>
</dbReference>
<feature type="region of interest" description="Disordered" evidence="1">
    <location>
        <begin position="727"/>
        <end position="746"/>
    </location>
</feature>
<feature type="region of interest" description="Disordered" evidence="1">
    <location>
        <begin position="133"/>
        <end position="158"/>
    </location>
</feature>
<feature type="region of interest" description="Disordered" evidence="1">
    <location>
        <begin position="180"/>
        <end position="209"/>
    </location>
</feature>
<gene>
    <name evidence="3" type="ORF">CTI12_AA164740</name>
</gene>
<feature type="domain" description="Replication factor A C-terminal" evidence="2">
    <location>
        <begin position="590"/>
        <end position="705"/>
    </location>
</feature>
<feature type="compositionally biased region" description="Polar residues" evidence="1">
    <location>
        <begin position="136"/>
        <end position="152"/>
    </location>
</feature>
<dbReference type="AlphaFoldDB" id="A0A2U1PDB3"/>
<comment type="caution">
    <text evidence="3">The sequence shown here is derived from an EMBL/GenBank/DDBJ whole genome shotgun (WGS) entry which is preliminary data.</text>
</comment>
<evidence type="ECO:0000313" key="4">
    <source>
        <dbReference type="Proteomes" id="UP000245207"/>
    </source>
</evidence>
<accession>A0A2U1PDB3</accession>
<dbReference type="GO" id="GO:0003677">
    <property type="term" value="F:DNA binding"/>
    <property type="evidence" value="ECO:0007669"/>
    <property type="project" value="UniProtKB-KW"/>
</dbReference>
<keyword evidence="3" id="KW-0238">DNA-binding</keyword>
<dbReference type="PANTHER" id="PTHR47165:SF4">
    <property type="entry name" value="OS03G0429900 PROTEIN"/>
    <property type="match status" value="1"/>
</dbReference>
<feature type="compositionally biased region" description="Polar residues" evidence="1">
    <location>
        <begin position="180"/>
        <end position="191"/>
    </location>
</feature>
<dbReference type="STRING" id="35608.A0A2U1PDB3"/>
<dbReference type="SUPFAM" id="SSF50249">
    <property type="entry name" value="Nucleic acid-binding proteins"/>
    <property type="match status" value="2"/>
</dbReference>
<dbReference type="InterPro" id="IPR012340">
    <property type="entry name" value="NA-bd_OB-fold"/>
</dbReference>
<organism evidence="3 4">
    <name type="scientific">Artemisia annua</name>
    <name type="common">Sweet wormwood</name>
    <dbReference type="NCBI Taxonomy" id="35608"/>
    <lineage>
        <taxon>Eukaryota</taxon>
        <taxon>Viridiplantae</taxon>
        <taxon>Streptophyta</taxon>
        <taxon>Embryophyta</taxon>
        <taxon>Tracheophyta</taxon>
        <taxon>Spermatophyta</taxon>
        <taxon>Magnoliopsida</taxon>
        <taxon>eudicotyledons</taxon>
        <taxon>Gunneridae</taxon>
        <taxon>Pentapetalae</taxon>
        <taxon>asterids</taxon>
        <taxon>campanulids</taxon>
        <taxon>Asterales</taxon>
        <taxon>Asteraceae</taxon>
        <taxon>Asteroideae</taxon>
        <taxon>Anthemideae</taxon>
        <taxon>Artemisiinae</taxon>
        <taxon>Artemisia</taxon>
    </lineage>
</organism>
<proteinExistence type="predicted"/>
<dbReference type="CDD" id="cd04481">
    <property type="entry name" value="RPA1_DBD_B_like"/>
    <property type="match status" value="1"/>
</dbReference>
<dbReference type="Proteomes" id="UP000245207">
    <property type="component" value="Unassembled WGS sequence"/>
</dbReference>
<dbReference type="Pfam" id="PF08646">
    <property type="entry name" value="Rep_fac-A_C"/>
    <property type="match status" value="1"/>
</dbReference>
<protein>
    <submittedName>
        <fullName evidence="3">Replication protein A 70 kDa DNA-binding subunit</fullName>
    </submittedName>
</protein>